<dbReference type="AlphaFoldDB" id="A0A378Y7M8"/>
<organism evidence="1 2">
    <name type="scientific">Paenibacillus polymyxa</name>
    <name type="common">Bacillus polymyxa</name>
    <dbReference type="NCBI Taxonomy" id="1406"/>
    <lineage>
        <taxon>Bacteria</taxon>
        <taxon>Bacillati</taxon>
        <taxon>Bacillota</taxon>
        <taxon>Bacilli</taxon>
        <taxon>Bacillales</taxon>
        <taxon>Paenibacillaceae</taxon>
        <taxon>Paenibacillus</taxon>
    </lineage>
</organism>
<dbReference type="EMBL" id="UGSC01000001">
    <property type="protein sequence ID" value="SUA72389.1"/>
    <property type="molecule type" value="Genomic_DNA"/>
</dbReference>
<dbReference type="InterPro" id="IPR008928">
    <property type="entry name" value="6-hairpin_glycosidase_sf"/>
</dbReference>
<evidence type="ECO:0000313" key="1">
    <source>
        <dbReference type="EMBL" id="SUA72389.1"/>
    </source>
</evidence>
<dbReference type="Proteomes" id="UP000254400">
    <property type="component" value="Unassembled WGS sequence"/>
</dbReference>
<dbReference type="RefSeq" id="WP_019688956.1">
    <property type="nucleotide sequence ID" value="NZ_CP036496.1"/>
</dbReference>
<dbReference type="EC" id="3.2.1.37" evidence="1"/>
<dbReference type="SUPFAM" id="SSF48208">
    <property type="entry name" value="Six-hairpin glycosidases"/>
    <property type="match status" value="1"/>
</dbReference>
<proteinExistence type="predicted"/>
<name>A0A378Y7M8_PAEPO</name>
<dbReference type="PRINTS" id="PR00845">
    <property type="entry name" value="GLHYDRLASE52"/>
</dbReference>
<gene>
    <name evidence="1" type="primary">xylA_3</name>
    <name evidence="1" type="ORF">NCTC10343_05345</name>
</gene>
<dbReference type="InterPro" id="IPR012341">
    <property type="entry name" value="6hp_glycosidase-like_sf"/>
</dbReference>
<reference evidence="1 2" key="1">
    <citation type="submission" date="2018-06" db="EMBL/GenBank/DDBJ databases">
        <authorList>
            <consortium name="Pathogen Informatics"/>
            <person name="Doyle S."/>
        </authorList>
    </citation>
    <scope>NUCLEOTIDE SEQUENCE [LARGE SCALE GENOMIC DNA]</scope>
    <source>
        <strain evidence="1 2">NCTC10343</strain>
    </source>
</reference>
<dbReference type="InterPro" id="IPR000852">
    <property type="entry name" value="Glyco_hydro_52"/>
</dbReference>
<keyword evidence="1" id="KW-0378">Hydrolase</keyword>
<dbReference type="GO" id="GO:0005975">
    <property type="term" value="P:carbohydrate metabolic process"/>
    <property type="evidence" value="ECO:0007669"/>
    <property type="project" value="InterPro"/>
</dbReference>
<dbReference type="Pfam" id="PF03512">
    <property type="entry name" value="Glyco_hydro_52"/>
    <property type="match status" value="1"/>
</dbReference>
<protein>
    <submittedName>
        <fullName evidence="1">Beta-xylosidase</fullName>
        <ecNumber evidence="1">3.2.1.37</ecNumber>
    </submittedName>
</protein>
<keyword evidence="1" id="KW-0326">Glycosidase</keyword>
<dbReference type="GeneID" id="93348643"/>
<evidence type="ECO:0000313" key="2">
    <source>
        <dbReference type="Proteomes" id="UP000254400"/>
    </source>
</evidence>
<sequence>MSKNIFYNTQHAPIGSFSSFTLGFKGNRGGLGLELGKPADENVYIGLQSRDGGSYEALPFFASIQDESTRYDVEKKDKKTEPLLVAFADQDITRELKAGTDTWQAGDLTFRLYSPVRPVPEPGIAGIDELRAALVPAVFAELTIDNTQGATARRAFFGYQGSDPYSGIRIIGEDPRRDAMDSTRLKERLTGIGQGRSTAIVTNSSEAVPASGFAMEKLLGEAMADNLSFGLGATGALLMDVPAGEKRTYAFAICFYRGGIVTTGIEASYYYTRLFKDIEDVGSYALKHFTNLTAACVQANDWIESASLSLDQKFMLAQAIHSYYGSTQLLSQQEDGEPIWIVNEGEYRMMNTLDLTADQLYYELILNPWTVRNELEWFVQRYSYRDEVRFPGEEQAYPGGITFTHDMGVANVFSRQGYSCYELAGIDDCFSYMSHEELVNWLCCATVYIEQTQDQSFTTRMLPVLCDCFESMLRRDHPDPAQRNGLMGLDSSRTQGGAEITTYDSLDVSLGQSRNNIYLGSKCWAVYVALEKIFASKGLNSLSQEAGSQADKCAASITAHMTDKGYIPAVIKEGNDSQIIPAIEGLIFPYFTGCEDALEPDGRFGEYIQALRRHLQTVLVPGVCLFEDGGWKLSSTSNNSWLSKIYLSQFIARELLELPWQETGQAADAAHVSWLLHPEESYWCWSDQMLSGIAHGSKYYPRGVTAILWLYEGKGNRFTLPQHMSQDEKQHV</sequence>
<dbReference type="GO" id="GO:0009044">
    <property type="term" value="F:xylan 1,4-beta-xylosidase activity"/>
    <property type="evidence" value="ECO:0007669"/>
    <property type="project" value="UniProtKB-EC"/>
</dbReference>
<dbReference type="Gene3D" id="1.50.10.10">
    <property type="match status" value="1"/>
</dbReference>
<accession>A0A378Y7M8</accession>